<proteinExistence type="evidence at transcript level"/>
<reference evidence="2" key="4">
    <citation type="journal article" date="2001" name="Nature">
        <title>Functional annotation of a full-length mouse cDNA collection.</title>
        <authorList>
            <consortium name="The RIKEN Genome Exploration Research Group Phase II Team and the FANTOM Consortium"/>
        </authorList>
    </citation>
    <scope>NUCLEOTIDE SEQUENCE</scope>
    <source>
        <strain evidence="2">C57BL/6J</strain>
        <tissue evidence="2">Retina</tissue>
    </source>
</reference>
<accession>Q8C4V7</accession>
<name>Q8C4V7_MOUSE</name>
<reference evidence="2" key="1">
    <citation type="journal article" date="1999" name="Methods Enzymol.">
        <title>High-efficiency full-length cDNA cloning.</title>
        <authorList>
            <person name="Carninci P."/>
            <person name="Hayashizaki Y."/>
        </authorList>
    </citation>
    <scope>NUCLEOTIDE SEQUENCE</scope>
    <source>
        <strain evidence="2">C57BL/6J</strain>
        <tissue evidence="2">Retina</tissue>
    </source>
</reference>
<feature type="transmembrane region" description="Helical" evidence="1">
    <location>
        <begin position="101"/>
        <end position="123"/>
    </location>
</feature>
<reference evidence="2" key="8">
    <citation type="journal article" date="2005" name="Science">
        <title>Antisense Transcription in the Mammalian Transcriptome.</title>
        <authorList>
            <consortium name="RIKEN Genome Exploration Research Group and Genome Science Group (Genome Network Project Core Group) and the FANTOM Consortium"/>
        </authorList>
    </citation>
    <scope>NUCLEOTIDE SEQUENCE</scope>
    <source>
        <strain evidence="2">C57BL/6J</strain>
        <tissue evidence="2">Retina</tissue>
    </source>
</reference>
<dbReference type="AGR" id="MGI:3641728"/>
<evidence type="ECO:0000256" key="1">
    <source>
        <dbReference type="SAM" id="Phobius"/>
    </source>
</evidence>
<dbReference type="EMBL" id="AK080751">
    <property type="protein sequence ID" value="BAC38007.1"/>
    <property type="molecule type" value="mRNA"/>
</dbReference>
<reference evidence="2" key="5">
    <citation type="journal article" date="2002" name="Nature">
        <title>Analysis of the mouse transcriptome based on functional annotation of 60,770 full-length cDNAs.</title>
        <authorList>
            <consortium name="The FANTOM Consortium and the RIKEN Genome Exploration Research Group Phase I and II Team"/>
        </authorList>
    </citation>
    <scope>NUCLEOTIDE SEQUENCE</scope>
    <source>
        <strain evidence="2">C57BL/6J</strain>
        <tissue evidence="2">Retina</tissue>
    </source>
</reference>
<gene>
    <name evidence="3" type="primary">A930039A15Rik</name>
</gene>
<protein>
    <submittedName>
        <fullName evidence="2">Uncharacterized protein</fullName>
    </submittedName>
</protein>
<reference evidence="2" key="7">
    <citation type="journal article" date="2005" name="Science">
        <title>The Transcriptional Landscape of the Mammalian Genome.</title>
        <authorList>
            <consortium name="The FANTOM Consortium"/>
            <consortium name="Riken Genome Exploration Research Group and Genome Science Group (Genome Network Project Core Group)"/>
        </authorList>
    </citation>
    <scope>NUCLEOTIDE SEQUENCE</scope>
    <source>
        <strain evidence="2">C57BL/6J</strain>
        <tissue evidence="2">Retina</tissue>
    </source>
</reference>
<feature type="non-terminal residue" evidence="2">
    <location>
        <position position="153"/>
    </location>
</feature>
<dbReference type="MGI" id="MGI:3641728">
    <property type="gene designation" value="A930039A15Rik"/>
</dbReference>
<keyword evidence="1" id="KW-0472">Membrane</keyword>
<evidence type="ECO:0000313" key="2">
    <source>
        <dbReference type="EMBL" id="BAC38007.1"/>
    </source>
</evidence>
<reference evidence="2" key="3">
    <citation type="journal article" date="2000" name="Genome Res.">
        <title>RIKEN integrated sequence analysis (RISA) system--384-format sequencing pipeline with 384 multicapillary sequencer.</title>
        <authorList>
            <person name="Shibata K."/>
            <person name="Itoh M."/>
            <person name="Aizawa K."/>
            <person name="Nagaoka S."/>
            <person name="Sasaki N."/>
            <person name="Carninci P."/>
            <person name="Konno H."/>
            <person name="Akiyama J."/>
            <person name="Nishi K."/>
            <person name="Kitsunai T."/>
            <person name="Tashiro H."/>
            <person name="Itoh M."/>
            <person name="Sumi N."/>
            <person name="Ishii Y."/>
            <person name="Nakamura S."/>
            <person name="Hazama M."/>
            <person name="Nishine T."/>
            <person name="Harada A."/>
            <person name="Yamamoto R."/>
            <person name="Matsumoto H."/>
            <person name="Sakaguchi S."/>
            <person name="Ikegami T."/>
            <person name="Kashiwagi K."/>
            <person name="Fujiwake S."/>
            <person name="Inoue K."/>
            <person name="Togawa Y."/>
            <person name="Izawa M."/>
            <person name="Ohara E."/>
            <person name="Watahiki M."/>
            <person name="Yoneda Y."/>
            <person name="Ishikawa T."/>
            <person name="Ozawa K."/>
            <person name="Tanaka T."/>
            <person name="Matsuura S."/>
            <person name="Kawai J."/>
            <person name="Okazaki Y."/>
            <person name="Muramatsu M."/>
            <person name="Inoue Y."/>
            <person name="Kira A."/>
            <person name="Hayashizaki Y."/>
        </authorList>
    </citation>
    <scope>NUCLEOTIDE SEQUENCE</scope>
    <source>
        <strain evidence="2">C57BL/6J</strain>
        <tissue evidence="2">Retina</tissue>
    </source>
</reference>
<organism evidence="2">
    <name type="scientific">Mus musculus</name>
    <name type="common">Mouse</name>
    <dbReference type="NCBI Taxonomy" id="10090"/>
    <lineage>
        <taxon>Eukaryota</taxon>
        <taxon>Metazoa</taxon>
        <taxon>Chordata</taxon>
        <taxon>Craniata</taxon>
        <taxon>Vertebrata</taxon>
        <taxon>Euteleostomi</taxon>
        <taxon>Mammalia</taxon>
        <taxon>Eutheria</taxon>
        <taxon>Euarchontoglires</taxon>
        <taxon>Glires</taxon>
        <taxon>Rodentia</taxon>
        <taxon>Myomorpha</taxon>
        <taxon>Muroidea</taxon>
        <taxon>Muridae</taxon>
        <taxon>Murinae</taxon>
        <taxon>Mus</taxon>
        <taxon>Mus</taxon>
    </lineage>
</organism>
<sequence length="153" mass="17195">MPDSLLSLNTHKYEHRDFGMCIYPACTCVEFSLHCAIHLRFQIALNLGKSHFCEISSSNASKAWWPWAFSASVSKGSSIIGKRCALCLSCHLGVPPNTLSWGFIFLFVKMKVFLVCFFLFFFFQDRVSLCSPGCPGLQSELQDNQGHSEKPCL</sequence>
<dbReference type="AlphaFoldDB" id="Q8C4V7"/>
<reference evidence="2" key="6">
    <citation type="submission" date="2002-04" db="EMBL/GenBank/DDBJ databases">
        <authorList>
            <person name="Adachi J."/>
            <person name="Aizawa K."/>
            <person name="Akimura T."/>
            <person name="Arakawa T."/>
            <person name="Bono H."/>
            <person name="Carninci P."/>
            <person name="Fukuda S."/>
            <person name="Furuno M."/>
            <person name="Hanagaki T."/>
            <person name="Hara A."/>
            <person name="Hashizume W."/>
            <person name="Hayashida K."/>
            <person name="Hayatsu N."/>
            <person name="Hiramoto K."/>
            <person name="Hiraoka T."/>
            <person name="Hirozane T."/>
            <person name="Hori F."/>
            <person name="Imotani K."/>
            <person name="Ishii Y."/>
            <person name="Itoh M."/>
            <person name="Kagawa I."/>
            <person name="Kasukawa T."/>
            <person name="Katoh H."/>
            <person name="Kawai J."/>
            <person name="Kojima Y."/>
            <person name="Kondo S."/>
            <person name="Konno H."/>
            <person name="Kouda M."/>
            <person name="Koya S."/>
            <person name="Kurihara C."/>
            <person name="Matsuyama T."/>
            <person name="Miyazaki A."/>
            <person name="Murata M."/>
            <person name="Nakamura M."/>
            <person name="Nishi K."/>
            <person name="Nomura K."/>
            <person name="Numazaki R."/>
            <person name="Ohno M."/>
            <person name="Ohsato N."/>
            <person name="Okazaki Y."/>
            <person name="Saito R."/>
            <person name="Saitoh H."/>
            <person name="Sakai C."/>
            <person name="Sakai K."/>
            <person name="Sakazume N."/>
            <person name="Sano H."/>
            <person name="Sasaki D."/>
            <person name="Shibata K."/>
            <person name="Shinagawa A."/>
            <person name="Shiraki T."/>
            <person name="Sogabe Y."/>
            <person name="Tagami M."/>
            <person name="Tagawa A."/>
            <person name="Takahashi F."/>
            <person name="Takaku-Akahira S."/>
            <person name="Takeda Y."/>
            <person name="Tanaka T."/>
            <person name="Tomaru A."/>
            <person name="Toya T."/>
            <person name="Yasunishi A."/>
            <person name="Muramatsu M."/>
            <person name="Hayashizaki Y."/>
        </authorList>
    </citation>
    <scope>NUCLEOTIDE SEQUENCE</scope>
    <source>
        <strain evidence="2">C57BL/6J</strain>
        <tissue evidence="2">Retina</tissue>
    </source>
</reference>
<keyword evidence="1" id="KW-1133">Transmembrane helix</keyword>
<keyword evidence="1" id="KW-0812">Transmembrane</keyword>
<evidence type="ECO:0000313" key="3">
    <source>
        <dbReference type="MGI" id="MGI:3641728"/>
    </source>
</evidence>
<reference evidence="2" key="2">
    <citation type="journal article" date="2000" name="Genome Res.">
        <title>Normalization and subtraction of cap-trapper-selected cDNAs to prepare full-length cDNA libraries for rapid discovery of new genes.</title>
        <authorList>
            <person name="Carninci P."/>
            <person name="Shibata Y."/>
            <person name="Hayatsu N."/>
            <person name="Sugahara Y."/>
            <person name="Shibata K."/>
            <person name="Itoh M."/>
            <person name="Konno H."/>
            <person name="Okazaki Y."/>
            <person name="Muramatsu M."/>
            <person name="Hayashizaki Y."/>
        </authorList>
    </citation>
    <scope>NUCLEOTIDE SEQUENCE</scope>
    <source>
        <strain evidence="2">C57BL/6J</strain>
        <tissue evidence="2">Retina</tissue>
    </source>
</reference>